<protein>
    <recommendedName>
        <fullName evidence="7">Zn(2)-C6 fungal-type domain-containing protein</fullName>
    </recommendedName>
</protein>
<dbReference type="CDD" id="cd12148">
    <property type="entry name" value="fungal_TF_MHR"/>
    <property type="match status" value="1"/>
</dbReference>
<keyword evidence="5" id="KW-0539">Nucleus</keyword>
<dbReference type="Proteomes" id="UP000070444">
    <property type="component" value="Unassembled WGS sequence"/>
</dbReference>
<dbReference type="PANTHER" id="PTHR47338:SF5">
    <property type="entry name" value="ZN(II)2CYS6 TRANSCRIPTION FACTOR (EUROFUNG)"/>
    <property type="match status" value="1"/>
</dbReference>
<dbReference type="AlphaFoldDB" id="A0A137NWA5"/>
<evidence type="ECO:0000256" key="4">
    <source>
        <dbReference type="ARBA" id="ARBA00023163"/>
    </source>
</evidence>
<accession>A0A137NWA5</accession>
<dbReference type="PANTHER" id="PTHR47338">
    <property type="entry name" value="ZN(II)2CYS6 TRANSCRIPTION FACTOR (EUROFUNG)-RELATED"/>
    <property type="match status" value="1"/>
</dbReference>
<gene>
    <name evidence="8" type="ORF">CONCODRAFT_123126</name>
</gene>
<dbReference type="PROSITE" id="PS50048">
    <property type="entry name" value="ZN2_CY6_FUNGAL_2"/>
    <property type="match status" value="1"/>
</dbReference>
<dbReference type="GO" id="GO:0008270">
    <property type="term" value="F:zinc ion binding"/>
    <property type="evidence" value="ECO:0007669"/>
    <property type="project" value="InterPro"/>
</dbReference>
<name>A0A137NWA5_CONC2</name>
<keyword evidence="4" id="KW-0804">Transcription</keyword>
<dbReference type="EMBL" id="KQ964679">
    <property type="protein sequence ID" value="KXN66894.1"/>
    <property type="molecule type" value="Genomic_DNA"/>
</dbReference>
<evidence type="ECO:0000313" key="8">
    <source>
        <dbReference type="EMBL" id="KXN66894.1"/>
    </source>
</evidence>
<dbReference type="PROSITE" id="PS00463">
    <property type="entry name" value="ZN2_CY6_FUNGAL_1"/>
    <property type="match status" value="1"/>
</dbReference>
<evidence type="ECO:0000256" key="3">
    <source>
        <dbReference type="ARBA" id="ARBA00023015"/>
    </source>
</evidence>
<dbReference type="InterPro" id="IPR036864">
    <property type="entry name" value="Zn2-C6_fun-type_DNA-bd_sf"/>
</dbReference>
<keyword evidence="9" id="KW-1185">Reference proteome</keyword>
<comment type="subcellular location">
    <subcellularLocation>
        <location evidence="1">Nucleus</location>
    </subcellularLocation>
</comment>
<dbReference type="SUPFAM" id="SSF57701">
    <property type="entry name" value="Zn2/Cys6 DNA-binding domain"/>
    <property type="match status" value="1"/>
</dbReference>
<evidence type="ECO:0000259" key="7">
    <source>
        <dbReference type="PROSITE" id="PS50048"/>
    </source>
</evidence>
<organism evidence="8 9">
    <name type="scientific">Conidiobolus coronatus (strain ATCC 28846 / CBS 209.66 / NRRL 28638)</name>
    <name type="common">Delacroixia coronata</name>
    <dbReference type="NCBI Taxonomy" id="796925"/>
    <lineage>
        <taxon>Eukaryota</taxon>
        <taxon>Fungi</taxon>
        <taxon>Fungi incertae sedis</taxon>
        <taxon>Zoopagomycota</taxon>
        <taxon>Entomophthoromycotina</taxon>
        <taxon>Entomophthoromycetes</taxon>
        <taxon>Entomophthorales</taxon>
        <taxon>Ancylistaceae</taxon>
        <taxon>Conidiobolus</taxon>
    </lineage>
</organism>
<evidence type="ECO:0000256" key="1">
    <source>
        <dbReference type="ARBA" id="ARBA00004123"/>
    </source>
</evidence>
<dbReference type="InterPro" id="IPR050815">
    <property type="entry name" value="TF_fung"/>
</dbReference>
<keyword evidence="6" id="KW-0472">Membrane</keyword>
<keyword evidence="6" id="KW-1133">Transmembrane helix</keyword>
<reference evidence="8 9" key="1">
    <citation type="journal article" date="2015" name="Genome Biol. Evol.">
        <title>Phylogenomic analyses indicate that early fungi evolved digesting cell walls of algal ancestors of land plants.</title>
        <authorList>
            <person name="Chang Y."/>
            <person name="Wang S."/>
            <person name="Sekimoto S."/>
            <person name="Aerts A.L."/>
            <person name="Choi C."/>
            <person name="Clum A."/>
            <person name="LaButti K.M."/>
            <person name="Lindquist E.A."/>
            <person name="Yee Ngan C."/>
            <person name="Ohm R.A."/>
            <person name="Salamov A.A."/>
            <person name="Grigoriev I.V."/>
            <person name="Spatafora J.W."/>
            <person name="Berbee M.L."/>
        </authorList>
    </citation>
    <scope>NUCLEOTIDE SEQUENCE [LARGE SCALE GENOMIC DNA]</scope>
    <source>
        <strain evidence="8 9">NRRL 28638</strain>
    </source>
</reference>
<feature type="domain" description="Zn(2)-C6 fungal-type" evidence="7">
    <location>
        <begin position="29"/>
        <end position="59"/>
    </location>
</feature>
<evidence type="ECO:0000256" key="5">
    <source>
        <dbReference type="ARBA" id="ARBA00023242"/>
    </source>
</evidence>
<sequence length="492" mass="57110">MTNSDSLITCTNASSSSNALTIPVTNKLPCLNCKKSRKKCSRTSPHCSRCIKFNLACTYQNFNGAYFFESRVDTLFDRLEVLEQYFYKLIKNFELGEVEEVEEEVFGWTKIRFTLPSGNLLDEVHPLAYWQLRINSDNGRQLTINNSYTQSSMITLPFKQLLNLYKTYLHSLYPFINLENLIKLVELQKFDNPLLIAIILRAQQFHYSLNLKKGESVPKLEDFPLYHLLITQLKIQSSGSRNITLYLTQAYAMLSFLELNEDLLVAGSIHLTQAITLGTQLNLDNWMEQMSDRDNDEKASTWLFLQYLEQFYLLCTRKPKIIKYNSLLGGIIDLKSDFINLEGTESSNESSKDDGSLLLLKMNYPKVHTLNPTTLSSNLNILVNYHHYIYFSKNLLKIKRGFNPQLVTIKEIEKLELMRVELKEIISKKFTIKTDESKAETLNLNHFKLLGFGYLLNYCLFAIILLDITELLILYYHENPKVKHKLELDQKN</sequence>
<dbReference type="InterPro" id="IPR001138">
    <property type="entry name" value="Zn2Cys6_DnaBD"/>
</dbReference>
<evidence type="ECO:0000256" key="2">
    <source>
        <dbReference type="ARBA" id="ARBA00022723"/>
    </source>
</evidence>
<dbReference type="GO" id="GO:0000981">
    <property type="term" value="F:DNA-binding transcription factor activity, RNA polymerase II-specific"/>
    <property type="evidence" value="ECO:0007669"/>
    <property type="project" value="InterPro"/>
</dbReference>
<keyword evidence="6" id="KW-0812">Transmembrane</keyword>
<evidence type="ECO:0000256" key="6">
    <source>
        <dbReference type="SAM" id="Phobius"/>
    </source>
</evidence>
<evidence type="ECO:0000313" key="9">
    <source>
        <dbReference type="Proteomes" id="UP000070444"/>
    </source>
</evidence>
<proteinExistence type="predicted"/>
<dbReference type="CDD" id="cd00067">
    <property type="entry name" value="GAL4"/>
    <property type="match status" value="1"/>
</dbReference>
<dbReference type="Pfam" id="PF00172">
    <property type="entry name" value="Zn_clus"/>
    <property type="match status" value="1"/>
</dbReference>
<dbReference type="GO" id="GO:0005634">
    <property type="term" value="C:nucleus"/>
    <property type="evidence" value="ECO:0007669"/>
    <property type="project" value="UniProtKB-SubCell"/>
</dbReference>
<dbReference type="SMART" id="SM00066">
    <property type="entry name" value="GAL4"/>
    <property type="match status" value="1"/>
</dbReference>
<keyword evidence="3" id="KW-0805">Transcription regulation</keyword>
<feature type="transmembrane region" description="Helical" evidence="6">
    <location>
        <begin position="455"/>
        <end position="476"/>
    </location>
</feature>
<keyword evidence="2" id="KW-0479">Metal-binding</keyword>
<dbReference type="Gene3D" id="4.10.240.10">
    <property type="entry name" value="Zn(2)-C6 fungal-type DNA-binding domain"/>
    <property type="match status" value="1"/>
</dbReference>